<sequence length="130" mass="14101">MKKSIAIAGVKQWGQRMGAGLITLNYAPALFADNWFPKISNADDISDGNKSMMTVTGNYVRQGLGLLLFIAAVMSFIKFITTIQHGIEESKKNDGSMVAFGTFAVMGITYLAISIVAGYVGYSMITKFKI</sequence>
<evidence type="ECO:0000313" key="2">
    <source>
        <dbReference type="EMBL" id="ASQ47022.1"/>
    </source>
</evidence>
<keyword evidence="3" id="KW-1185">Reference proteome</keyword>
<proteinExistence type="predicted"/>
<name>A0A222P5B3_9GAMM</name>
<gene>
    <name evidence="2" type="ORF">clem_12435</name>
</gene>
<dbReference type="RefSeq" id="WP_061504355.1">
    <property type="nucleotide sequence ID" value="NZ_CP016397.1"/>
</dbReference>
<organism evidence="2 3">
    <name type="scientific">Legionella clemsonensis</name>
    <dbReference type="NCBI Taxonomy" id="1867846"/>
    <lineage>
        <taxon>Bacteria</taxon>
        <taxon>Pseudomonadati</taxon>
        <taxon>Pseudomonadota</taxon>
        <taxon>Gammaproteobacteria</taxon>
        <taxon>Legionellales</taxon>
        <taxon>Legionellaceae</taxon>
        <taxon>Legionella</taxon>
    </lineage>
</organism>
<dbReference type="KEGG" id="lcd:clem_12435"/>
<dbReference type="AlphaFoldDB" id="A0A222P5B3"/>
<keyword evidence="1" id="KW-0812">Transmembrane</keyword>
<accession>A0A222P5B3</accession>
<dbReference type="EMBL" id="CP016397">
    <property type="protein sequence ID" value="ASQ47022.1"/>
    <property type="molecule type" value="Genomic_DNA"/>
</dbReference>
<keyword evidence="1" id="KW-0472">Membrane</keyword>
<protein>
    <submittedName>
        <fullName evidence="2">Uncharacterized protein</fullName>
    </submittedName>
</protein>
<keyword evidence="1" id="KW-1133">Transmembrane helix</keyword>
<evidence type="ECO:0000256" key="1">
    <source>
        <dbReference type="SAM" id="Phobius"/>
    </source>
</evidence>
<dbReference type="Proteomes" id="UP000201728">
    <property type="component" value="Chromosome"/>
</dbReference>
<feature type="transmembrane region" description="Helical" evidence="1">
    <location>
        <begin position="59"/>
        <end position="77"/>
    </location>
</feature>
<feature type="transmembrane region" description="Helical" evidence="1">
    <location>
        <begin position="97"/>
        <end position="122"/>
    </location>
</feature>
<evidence type="ECO:0000313" key="3">
    <source>
        <dbReference type="Proteomes" id="UP000201728"/>
    </source>
</evidence>
<reference evidence="3" key="1">
    <citation type="submission" date="2016-07" db="EMBL/GenBank/DDBJ databases">
        <authorList>
            <person name="Florea S."/>
            <person name="Webb J.S."/>
            <person name="Jaromczyk J."/>
            <person name="Schardl C.L."/>
        </authorList>
    </citation>
    <scope>NUCLEOTIDE SEQUENCE [LARGE SCALE GENOMIC DNA]</scope>
    <source>
        <strain evidence="3">CDC-D5610</strain>
    </source>
</reference>